<sequence length="772" mass="87968">MSTSRDSVGLSLESTPRSLSSISEVETERLSLDLVRAARRHVQFLRDVADSQWLHGVPTLIEAVRRYEELWMPLISDLMVVGSKLPMVLPPIDVQWVWYCHTLDPVGYRLYCESRFPKMVGKPAIFDEENEEYALTRCKEIWTRKYPSESFENSDLGPDPNPNVGKDEFGGVMAEVMKRKEMCGKFGEPYMLEMVYLIAARQRYKRFLHMLQRFGEGCGPLVPTLDVLLMLLTHQSYPTAYYEDVKEVEGALGQLVSLHEPVKKEDVEATKKLWEKTFEEPYEKAGGGLAVKVEGHSLVHAPVCWEVSETDVNVKYKSMIPRFLMEVCVFVRSNLGMKQEKKQGFLRPRMARCHRDLKMEKPLLSFTNSWQKAWHLYCEFGTRGLVLELRHRSGICLKGSKLQDTLTFQWNDLLRAPSLTLARQHQKVRAVVSITPPVQATYLLKCVPDRVTDDSGAMISDVILQMNQYKPQEGRWLSRTVLDHAGRECFVVRMRVGGGFWRRGGETPAAVKWEDRIIEIREGSWSYVAGSIGRAPAKVVATATPTEEDKERNATWCFSTGDELTVQWETSASISGLSFSLNNRSTPDSLVKLMKGRRMQFSMKKCSSHDNVMEDPTNEDDVEDEKGGEEGFITLIRLTEDDSIGKATALLNWKLLVVEVLPEEDAIFVLLVCLSILRSISEMRKEDVGSLLIRRRVKEPKIGRRDWGSVILHPSSYPENSSLPHLQPWHWNAKAVMASDETSYGSKQPMINYSAVEGGDKLYKRGIMTSYR</sequence>
<dbReference type="AlphaFoldDB" id="A0AAN8UUB4"/>
<dbReference type="Proteomes" id="UP001370490">
    <property type="component" value="Unassembled WGS sequence"/>
</dbReference>
<evidence type="ECO:0000313" key="3">
    <source>
        <dbReference type="Proteomes" id="UP001370490"/>
    </source>
</evidence>
<evidence type="ECO:0000259" key="1">
    <source>
        <dbReference type="Pfam" id="PF25335"/>
    </source>
</evidence>
<protein>
    <submittedName>
        <fullName evidence="2">Glycine-rich domain-containing protein-like</fullName>
    </submittedName>
</protein>
<accession>A0AAN8UUB4</accession>
<dbReference type="Pfam" id="PF07173">
    <property type="entry name" value="GRDP-like"/>
    <property type="match status" value="1"/>
</dbReference>
<dbReference type="Pfam" id="PF25335">
    <property type="entry name" value="GRDP_C"/>
    <property type="match status" value="1"/>
</dbReference>
<dbReference type="EMBL" id="JBAMMX010000025">
    <property type="protein sequence ID" value="KAK6915627.1"/>
    <property type="molecule type" value="Genomic_DNA"/>
</dbReference>
<reference evidence="2 3" key="1">
    <citation type="submission" date="2023-12" db="EMBL/GenBank/DDBJ databases">
        <title>A high-quality genome assembly for Dillenia turbinata (Dilleniales).</title>
        <authorList>
            <person name="Chanderbali A."/>
        </authorList>
    </citation>
    <scope>NUCLEOTIDE SEQUENCE [LARGE SCALE GENOMIC DNA]</scope>
    <source>
        <strain evidence="2">LSX21</strain>
        <tissue evidence="2">Leaf</tissue>
    </source>
</reference>
<proteinExistence type="predicted"/>
<keyword evidence="3" id="KW-1185">Reference proteome</keyword>
<organism evidence="2 3">
    <name type="scientific">Dillenia turbinata</name>
    <dbReference type="NCBI Taxonomy" id="194707"/>
    <lineage>
        <taxon>Eukaryota</taxon>
        <taxon>Viridiplantae</taxon>
        <taxon>Streptophyta</taxon>
        <taxon>Embryophyta</taxon>
        <taxon>Tracheophyta</taxon>
        <taxon>Spermatophyta</taxon>
        <taxon>Magnoliopsida</taxon>
        <taxon>eudicotyledons</taxon>
        <taxon>Gunneridae</taxon>
        <taxon>Pentapetalae</taxon>
        <taxon>Dilleniales</taxon>
        <taxon>Dilleniaceae</taxon>
        <taxon>Dillenia</taxon>
    </lineage>
</organism>
<dbReference type="PANTHER" id="PTHR34365">
    <property type="entry name" value="ENOLASE (DUF1399)"/>
    <property type="match status" value="1"/>
</dbReference>
<dbReference type="PANTHER" id="PTHR34365:SF2">
    <property type="entry name" value="ENOLASE (DUF1399)"/>
    <property type="match status" value="1"/>
</dbReference>
<dbReference type="InterPro" id="IPR057518">
    <property type="entry name" value="GRDP_C"/>
</dbReference>
<evidence type="ECO:0000313" key="2">
    <source>
        <dbReference type="EMBL" id="KAK6915627.1"/>
    </source>
</evidence>
<feature type="domain" description="GRPD C-terminal" evidence="1">
    <location>
        <begin position="481"/>
        <end position="660"/>
    </location>
</feature>
<name>A0AAN8UUB4_9MAGN</name>
<gene>
    <name evidence="2" type="ORF">RJ641_020744</name>
</gene>
<comment type="caution">
    <text evidence="2">The sequence shown here is derived from an EMBL/GenBank/DDBJ whole genome shotgun (WGS) entry which is preliminary data.</text>
</comment>
<dbReference type="InterPro" id="IPR009836">
    <property type="entry name" value="GRDP-like"/>
</dbReference>